<dbReference type="CDD" id="cd03257">
    <property type="entry name" value="ABC_NikE_OppD_transporters"/>
    <property type="match status" value="2"/>
</dbReference>
<protein>
    <submittedName>
        <fullName evidence="6">Putative ABC transporter, ATP-binding protein</fullName>
    </submittedName>
</protein>
<dbReference type="NCBIfam" id="NF007739">
    <property type="entry name" value="PRK10419.1"/>
    <property type="match status" value="2"/>
</dbReference>
<dbReference type="NCBIfam" id="NF008453">
    <property type="entry name" value="PRK11308.1"/>
    <property type="match status" value="2"/>
</dbReference>
<reference evidence="6 7" key="1">
    <citation type="journal article" date="2014" name="Appl. Environ. Microbiol.">
        <title>Insights into the Microbial Degradation of Rubber and Gutta-Percha by Analysis of the Complete Genome of Nocardia nova SH22a.</title>
        <authorList>
            <person name="Luo Q."/>
            <person name="Hiessl S."/>
            <person name="Poehlein A."/>
            <person name="Daniel R."/>
            <person name="Steinbuchel A."/>
        </authorList>
    </citation>
    <scope>NUCLEOTIDE SEQUENCE [LARGE SCALE GENOMIC DNA]</scope>
    <source>
        <strain evidence="6">SH22a</strain>
    </source>
</reference>
<dbReference type="PROSITE" id="PS00211">
    <property type="entry name" value="ABC_TRANSPORTER_1"/>
    <property type="match status" value="2"/>
</dbReference>
<dbReference type="KEGG" id="nno:NONO_c39270"/>
<proteinExistence type="inferred from homology"/>
<organism evidence="6 7">
    <name type="scientific">Nocardia nova SH22a</name>
    <dbReference type="NCBI Taxonomy" id="1415166"/>
    <lineage>
        <taxon>Bacteria</taxon>
        <taxon>Bacillati</taxon>
        <taxon>Actinomycetota</taxon>
        <taxon>Actinomycetes</taxon>
        <taxon>Mycobacteriales</taxon>
        <taxon>Nocardiaceae</taxon>
        <taxon>Nocardia</taxon>
    </lineage>
</organism>
<comment type="similarity">
    <text evidence="1">Belongs to the ABC transporter superfamily.</text>
</comment>
<dbReference type="FunFam" id="3.40.50.300:FF:000016">
    <property type="entry name" value="Oligopeptide ABC transporter ATP-binding component"/>
    <property type="match status" value="1"/>
</dbReference>
<dbReference type="SUPFAM" id="SSF52540">
    <property type="entry name" value="P-loop containing nucleoside triphosphate hydrolases"/>
    <property type="match status" value="2"/>
</dbReference>
<dbReference type="Proteomes" id="UP000019150">
    <property type="component" value="Chromosome"/>
</dbReference>
<dbReference type="GO" id="GO:0005524">
    <property type="term" value="F:ATP binding"/>
    <property type="evidence" value="ECO:0007669"/>
    <property type="project" value="UniProtKB-KW"/>
</dbReference>
<dbReference type="Pfam" id="PF00005">
    <property type="entry name" value="ABC_tran"/>
    <property type="match status" value="2"/>
</dbReference>
<keyword evidence="4 6" id="KW-0067">ATP-binding</keyword>
<keyword evidence="3" id="KW-0547">Nucleotide-binding</keyword>
<dbReference type="PANTHER" id="PTHR43776">
    <property type="entry name" value="TRANSPORT ATP-BINDING PROTEIN"/>
    <property type="match status" value="1"/>
</dbReference>
<evidence type="ECO:0000259" key="5">
    <source>
        <dbReference type="PROSITE" id="PS50893"/>
    </source>
</evidence>
<name>W5TN81_9NOCA</name>
<dbReference type="GO" id="GO:0016887">
    <property type="term" value="F:ATP hydrolysis activity"/>
    <property type="evidence" value="ECO:0007669"/>
    <property type="project" value="InterPro"/>
</dbReference>
<dbReference type="GO" id="GO:0015833">
    <property type="term" value="P:peptide transport"/>
    <property type="evidence" value="ECO:0007669"/>
    <property type="project" value="InterPro"/>
</dbReference>
<dbReference type="InterPro" id="IPR003593">
    <property type="entry name" value="AAA+_ATPase"/>
</dbReference>
<dbReference type="GO" id="GO:0055085">
    <property type="term" value="P:transmembrane transport"/>
    <property type="evidence" value="ECO:0007669"/>
    <property type="project" value="UniProtKB-ARBA"/>
</dbReference>
<feature type="domain" description="ABC transporter" evidence="5">
    <location>
        <begin position="278"/>
        <end position="521"/>
    </location>
</feature>
<dbReference type="InterPro" id="IPR003439">
    <property type="entry name" value="ABC_transporter-like_ATP-bd"/>
</dbReference>
<dbReference type="SMART" id="SM00382">
    <property type="entry name" value="AAA"/>
    <property type="match status" value="2"/>
</dbReference>
<dbReference type="InterPro" id="IPR050319">
    <property type="entry name" value="ABC_transp_ATP-bind"/>
</dbReference>
<dbReference type="InterPro" id="IPR027417">
    <property type="entry name" value="P-loop_NTPase"/>
</dbReference>
<feature type="domain" description="ABC transporter" evidence="5">
    <location>
        <begin position="7"/>
        <end position="256"/>
    </location>
</feature>
<accession>W5TN81</accession>
<dbReference type="PANTHER" id="PTHR43776:SF7">
    <property type="entry name" value="D,D-DIPEPTIDE TRANSPORT ATP-BINDING PROTEIN DDPF-RELATED"/>
    <property type="match status" value="1"/>
</dbReference>
<dbReference type="Pfam" id="PF08352">
    <property type="entry name" value="oligo_HPY"/>
    <property type="match status" value="2"/>
</dbReference>
<evidence type="ECO:0000256" key="3">
    <source>
        <dbReference type="ARBA" id="ARBA00022741"/>
    </source>
</evidence>
<dbReference type="PROSITE" id="PS50893">
    <property type="entry name" value="ABC_TRANSPORTER_2"/>
    <property type="match status" value="2"/>
</dbReference>
<dbReference type="Gene3D" id="3.40.50.300">
    <property type="entry name" value="P-loop containing nucleotide triphosphate hydrolases"/>
    <property type="match status" value="2"/>
</dbReference>
<dbReference type="eggNOG" id="COG4172">
    <property type="taxonomic scope" value="Bacteria"/>
</dbReference>
<dbReference type="PATRIC" id="fig|1415166.3.peg.4029"/>
<dbReference type="STRING" id="1415166.NONO_c39270"/>
<keyword evidence="7" id="KW-1185">Reference proteome</keyword>
<evidence type="ECO:0000256" key="4">
    <source>
        <dbReference type="ARBA" id="ARBA00022840"/>
    </source>
</evidence>
<sequence>MSGDTLLRVADLRVRYGGTEHTEAVAGVSFDIARGETVALVGESGSGKSTLAHAIIGLLPRSATVTASEIDFDGHRLDTAPERTLRAFRGARIGLVPQDPGTSLNPVRRIGDQVAEVLRIHRRADRRSAGVEAVRLLTEAGLDRPEVRARQYPQDLSGGQRQRVLIAIALACAPDLVIADEPTSALDVTVQRRILDHLAERTAQLGTAVLLITHDLTVAAERADRIVVLRHGRIVETGTTAAVLTDPQHDYTAELLAAAPDAATPLRPARARADRPLLVAKDVRKSFRIARGVRADAVGGVSLDLDRGETLAVVGESGSGKTTTARILARLTTPDAGTIEFDGHDIAQLRGTRLREFRRRVQVVYQNPYTSLNPALTVAKIIAEPLQANGIRRAERYDRVRELLARVALPDELADRRPAGLSGGQRQRVAIARALALRPEVLILDEPVSALDVAVQARILDLLDRLQAELDLGYLFISHDLAVVRRVADRVAVMRHGRIVEIGTAAAVLEHPREDYTRELLAAIPGAATARTPVGRSA</sequence>
<evidence type="ECO:0000313" key="6">
    <source>
        <dbReference type="EMBL" id="AHH18711.1"/>
    </source>
</evidence>
<gene>
    <name evidence="6" type="ORF">NONO_c39270</name>
</gene>
<evidence type="ECO:0000256" key="2">
    <source>
        <dbReference type="ARBA" id="ARBA00022448"/>
    </source>
</evidence>
<dbReference type="InterPro" id="IPR017871">
    <property type="entry name" value="ABC_transporter-like_CS"/>
</dbReference>
<dbReference type="OrthoDB" id="8036461at2"/>
<dbReference type="HOGENOM" id="CLU_000604_86_4_11"/>
<dbReference type="InterPro" id="IPR013563">
    <property type="entry name" value="Oligopep_ABC_C"/>
</dbReference>
<dbReference type="AlphaFoldDB" id="W5TN81"/>
<keyword evidence="2" id="KW-0813">Transport</keyword>
<evidence type="ECO:0000256" key="1">
    <source>
        <dbReference type="ARBA" id="ARBA00005417"/>
    </source>
</evidence>
<evidence type="ECO:0000313" key="7">
    <source>
        <dbReference type="Proteomes" id="UP000019150"/>
    </source>
</evidence>
<dbReference type="EMBL" id="CP006850">
    <property type="protein sequence ID" value="AHH18711.1"/>
    <property type="molecule type" value="Genomic_DNA"/>
</dbReference>
<dbReference type="RefSeq" id="WP_025350134.1">
    <property type="nucleotide sequence ID" value="NZ_CP006850.1"/>
</dbReference>